<dbReference type="GO" id="GO:0008270">
    <property type="term" value="F:zinc ion binding"/>
    <property type="evidence" value="ECO:0007669"/>
    <property type="project" value="InterPro"/>
</dbReference>
<evidence type="ECO:0000256" key="2">
    <source>
        <dbReference type="ARBA" id="ARBA00023242"/>
    </source>
</evidence>
<evidence type="ECO:0000313" key="6">
    <source>
        <dbReference type="Proteomes" id="UP000799428"/>
    </source>
</evidence>
<dbReference type="SUPFAM" id="SSF57701">
    <property type="entry name" value="Zn2/Cys6 DNA-binding domain"/>
    <property type="match status" value="1"/>
</dbReference>
<dbReference type="GO" id="GO:0003677">
    <property type="term" value="F:DNA binding"/>
    <property type="evidence" value="ECO:0007669"/>
    <property type="project" value="InterPro"/>
</dbReference>
<reference evidence="5" key="1">
    <citation type="journal article" date="2020" name="Stud. Mycol.">
        <title>101 Dothideomycetes genomes: a test case for predicting lifestyles and emergence of pathogens.</title>
        <authorList>
            <person name="Haridas S."/>
            <person name="Albert R."/>
            <person name="Binder M."/>
            <person name="Bloem J."/>
            <person name="Labutti K."/>
            <person name="Salamov A."/>
            <person name="Andreopoulos B."/>
            <person name="Baker S."/>
            <person name="Barry K."/>
            <person name="Bills G."/>
            <person name="Bluhm B."/>
            <person name="Cannon C."/>
            <person name="Castanera R."/>
            <person name="Culley D."/>
            <person name="Daum C."/>
            <person name="Ezra D."/>
            <person name="Gonzalez J."/>
            <person name="Henrissat B."/>
            <person name="Kuo A."/>
            <person name="Liang C."/>
            <person name="Lipzen A."/>
            <person name="Lutzoni F."/>
            <person name="Magnuson J."/>
            <person name="Mondo S."/>
            <person name="Nolan M."/>
            <person name="Ohm R."/>
            <person name="Pangilinan J."/>
            <person name="Park H.-J."/>
            <person name="Ramirez L."/>
            <person name="Alfaro M."/>
            <person name="Sun H."/>
            <person name="Tritt A."/>
            <person name="Yoshinaga Y."/>
            <person name="Zwiers L.-H."/>
            <person name="Turgeon B."/>
            <person name="Goodwin S."/>
            <person name="Spatafora J."/>
            <person name="Crous P."/>
            <person name="Grigoriev I."/>
        </authorList>
    </citation>
    <scope>NUCLEOTIDE SEQUENCE</scope>
    <source>
        <strain evidence="5">CBS 279.74</strain>
    </source>
</reference>
<accession>A0A6G1KJQ9</accession>
<evidence type="ECO:0000313" key="5">
    <source>
        <dbReference type="EMBL" id="KAF2712785.1"/>
    </source>
</evidence>
<dbReference type="PANTHER" id="PTHR46910">
    <property type="entry name" value="TRANSCRIPTION FACTOR PDR1"/>
    <property type="match status" value="1"/>
</dbReference>
<proteinExistence type="predicted"/>
<gene>
    <name evidence="5" type="ORF">K504DRAFT_373328</name>
</gene>
<dbReference type="GO" id="GO:0006351">
    <property type="term" value="P:DNA-templated transcription"/>
    <property type="evidence" value="ECO:0007669"/>
    <property type="project" value="InterPro"/>
</dbReference>
<evidence type="ECO:0000256" key="1">
    <source>
        <dbReference type="ARBA" id="ARBA00022723"/>
    </source>
</evidence>
<dbReference type="Gene3D" id="4.10.240.10">
    <property type="entry name" value="Zn(2)-C6 fungal-type DNA-binding domain"/>
    <property type="match status" value="1"/>
</dbReference>
<dbReference type="PROSITE" id="PS50048">
    <property type="entry name" value="ZN2_CY6_FUNGAL_2"/>
    <property type="match status" value="1"/>
</dbReference>
<dbReference type="CDD" id="cd00067">
    <property type="entry name" value="GAL4"/>
    <property type="match status" value="1"/>
</dbReference>
<dbReference type="InterPro" id="IPR050987">
    <property type="entry name" value="AtrR-like"/>
</dbReference>
<protein>
    <recommendedName>
        <fullName evidence="4">Zn(2)-C6 fungal-type domain-containing protein</fullName>
    </recommendedName>
</protein>
<keyword evidence="2" id="KW-0539">Nucleus</keyword>
<dbReference type="PANTHER" id="PTHR46910:SF39">
    <property type="entry name" value="ZN(II)2CYS6 TRANSCRIPTION FACTOR (EUROFUNG)"/>
    <property type="match status" value="1"/>
</dbReference>
<organism evidence="5 6">
    <name type="scientific">Pleomassaria siparia CBS 279.74</name>
    <dbReference type="NCBI Taxonomy" id="1314801"/>
    <lineage>
        <taxon>Eukaryota</taxon>
        <taxon>Fungi</taxon>
        <taxon>Dikarya</taxon>
        <taxon>Ascomycota</taxon>
        <taxon>Pezizomycotina</taxon>
        <taxon>Dothideomycetes</taxon>
        <taxon>Pleosporomycetidae</taxon>
        <taxon>Pleosporales</taxon>
        <taxon>Pleomassariaceae</taxon>
        <taxon>Pleomassaria</taxon>
    </lineage>
</organism>
<evidence type="ECO:0000256" key="3">
    <source>
        <dbReference type="SAM" id="Coils"/>
    </source>
</evidence>
<sequence>MIASSSGGVEKEKRGSSATVRACDSCRRRKRKCVWKPGVHVECVTCSLVNEECATTHVRKPRAKSQKRTRIAEYEARVQRLESLLEERTSAQPLAQDQPLPPADESISLCNYVGDLIEEINSWPVEEEGSQVNLTALDAGLDMPEEDAIKANTELDMPEEGGMNLDTELDIREEDVVNFDPVMIQNNAFGDFHVEPDFLQNLSLQQQQQQQQHVVVSDNHLHINQSGNSTALKSSSSASCDGYLPPPELGTSLLSEFLVDFNTAVPLYRPYLMAEHIRACYMGGTDGTALSWASTYIVFGIAHRLRAMSAAATPEDNEQADYYLSRIMEKISNLLFGRPNMCLVQCLLGAAVLIQTSPHPEPHTMFVSTALRMAQYLAYNDEQAHVTPDADGDLDSEFKRQRDCWQKDAEQQRRIFWIAFFTSTEESILSNMPTAHLREDIITTHPEEDPHDAAGAVTAAEGSWRVNIFALRAKLALLQAEAIEQVVSAKCSKMASEVIVENAVAVLKGLQTWRNHELFQMKAEELLQLLYRSDLIHVLNLEAAYFATVFRVQAFLVLGMNTRINPFSTEALVQLSGQPKHVCLGDAKRLLSILAVAPQGDIGVCWFTSVVAALVTVLSYALHHAADGSATPSQTDMREYRRILQMLKTLAQKSRDAKLQTWRELCMMLFSKVDVLRGAELVLHVTDDNDNDNDNDATCIDTGVNTVVGGVSAYPEVTGVGRQEAIFS</sequence>
<dbReference type="InterPro" id="IPR001138">
    <property type="entry name" value="Zn2Cys6_DnaBD"/>
</dbReference>
<dbReference type="InterPro" id="IPR036864">
    <property type="entry name" value="Zn2-C6_fun-type_DNA-bd_sf"/>
</dbReference>
<feature type="domain" description="Zn(2)-C6 fungal-type" evidence="4">
    <location>
        <begin position="22"/>
        <end position="55"/>
    </location>
</feature>
<keyword evidence="1" id="KW-0479">Metal-binding</keyword>
<keyword evidence="3" id="KW-0175">Coiled coil</keyword>
<evidence type="ECO:0000259" key="4">
    <source>
        <dbReference type="PROSITE" id="PS50048"/>
    </source>
</evidence>
<dbReference type="EMBL" id="MU005766">
    <property type="protein sequence ID" value="KAF2712785.1"/>
    <property type="molecule type" value="Genomic_DNA"/>
</dbReference>
<feature type="coiled-coil region" evidence="3">
    <location>
        <begin position="64"/>
        <end position="91"/>
    </location>
</feature>
<dbReference type="AlphaFoldDB" id="A0A6G1KJQ9"/>
<dbReference type="InterPro" id="IPR000169">
    <property type="entry name" value="Pept_cys_AS"/>
</dbReference>
<dbReference type="PROSITE" id="PS00139">
    <property type="entry name" value="THIOL_PROTEASE_CYS"/>
    <property type="match status" value="1"/>
</dbReference>
<keyword evidence="6" id="KW-1185">Reference proteome</keyword>
<dbReference type="PROSITE" id="PS00463">
    <property type="entry name" value="ZN2_CY6_FUNGAL_1"/>
    <property type="match status" value="1"/>
</dbReference>
<dbReference type="OrthoDB" id="4116913at2759"/>
<dbReference type="InterPro" id="IPR007219">
    <property type="entry name" value="XnlR_reg_dom"/>
</dbReference>
<name>A0A6G1KJQ9_9PLEO</name>
<dbReference type="GO" id="GO:0000981">
    <property type="term" value="F:DNA-binding transcription factor activity, RNA polymerase II-specific"/>
    <property type="evidence" value="ECO:0007669"/>
    <property type="project" value="InterPro"/>
</dbReference>
<dbReference type="Proteomes" id="UP000799428">
    <property type="component" value="Unassembled WGS sequence"/>
</dbReference>
<dbReference type="Pfam" id="PF04082">
    <property type="entry name" value="Fungal_trans"/>
    <property type="match status" value="1"/>
</dbReference>
<dbReference type="CDD" id="cd12148">
    <property type="entry name" value="fungal_TF_MHR"/>
    <property type="match status" value="1"/>
</dbReference>